<dbReference type="Proteomes" id="UP001596044">
    <property type="component" value="Unassembled WGS sequence"/>
</dbReference>
<comment type="caution">
    <text evidence="4">The sequence shown here is derived from an EMBL/GenBank/DDBJ whole genome shotgun (WGS) entry which is preliminary data.</text>
</comment>
<dbReference type="Gene3D" id="2.60.40.790">
    <property type="match status" value="1"/>
</dbReference>
<dbReference type="CDD" id="cd06464">
    <property type="entry name" value="ACD_sHsps-like"/>
    <property type="match status" value="1"/>
</dbReference>
<dbReference type="InterPro" id="IPR002068">
    <property type="entry name" value="A-crystallin/Hsp20_dom"/>
</dbReference>
<dbReference type="RefSeq" id="WP_270878253.1">
    <property type="nucleotide sequence ID" value="NZ_JAQFVF010000018.1"/>
</dbReference>
<accession>A0ABW0K6E5</accession>
<evidence type="ECO:0000313" key="4">
    <source>
        <dbReference type="EMBL" id="MFC5448587.1"/>
    </source>
</evidence>
<name>A0ABW0K6E5_9BACL</name>
<dbReference type="InterPro" id="IPR031107">
    <property type="entry name" value="Small_HSP"/>
</dbReference>
<sequence length="147" mass="16926">MSLSPFESFRNLNQMRRELDRFFTTDFPVLKNTFGHSFGNLNVDVHETEHEVVAICDIPGLEKKEDVSIEIDNNVLSISGSINRTYEVQDEHVHRQERYSGNFQRSIGLPAIVKPEGVKATYKNGVLEVRMPKVKSDSRKRIDIDFD</sequence>
<proteinExistence type="inferred from homology"/>
<dbReference type="Pfam" id="PF00011">
    <property type="entry name" value="HSP20"/>
    <property type="match status" value="1"/>
</dbReference>
<feature type="domain" description="SHSP" evidence="3">
    <location>
        <begin position="34"/>
        <end position="147"/>
    </location>
</feature>
<gene>
    <name evidence="4" type="ORF">ACFPOG_09955</name>
</gene>
<reference evidence="5" key="1">
    <citation type="journal article" date="2019" name="Int. J. Syst. Evol. Microbiol.">
        <title>The Global Catalogue of Microorganisms (GCM) 10K type strain sequencing project: providing services to taxonomists for standard genome sequencing and annotation.</title>
        <authorList>
            <consortium name="The Broad Institute Genomics Platform"/>
            <consortium name="The Broad Institute Genome Sequencing Center for Infectious Disease"/>
            <person name="Wu L."/>
            <person name="Ma J."/>
        </authorList>
    </citation>
    <scope>NUCLEOTIDE SEQUENCE [LARGE SCALE GENOMIC DNA]</scope>
    <source>
        <strain evidence="5">KACC 11904</strain>
    </source>
</reference>
<evidence type="ECO:0000256" key="1">
    <source>
        <dbReference type="PROSITE-ProRule" id="PRU00285"/>
    </source>
</evidence>
<keyword evidence="5" id="KW-1185">Reference proteome</keyword>
<protein>
    <submittedName>
        <fullName evidence="4">Hsp20/alpha crystallin family protein</fullName>
    </submittedName>
</protein>
<evidence type="ECO:0000259" key="3">
    <source>
        <dbReference type="PROSITE" id="PS01031"/>
    </source>
</evidence>
<evidence type="ECO:0000256" key="2">
    <source>
        <dbReference type="RuleBase" id="RU003616"/>
    </source>
</evidence>
<dbReference type="SUPFAM" id="SSF49764">
    <property type="entry name" value="HSP20-like chaperones"/>
    <property type="match status" value="1"/>
</dbReference>
<comment type="similarity">
    <text evidence="1 2">Belongs to the small heat shock protein (HSP20) family.</text>
</comment>
<dbReference type="EMBL" id="JBHSMJ010000009">
    <property type="protein sequence ID" value="MFC5448587.1"/>
    <property type="molecule type" value="Genomic_DNA"/>
</dbReference>
<dbReference type="PROSITE" id="PS01031">
    <property type="entry name" value="SHSP"/>
    <property type="match status" value="1"/>
</dbReference>
<dbReference type="InterPro" id="IPR008978">
    <property type="entry name" value="HSP20-like_chaperone"/>
</dbReference>
<organism evidence="4 5">
    <name type="scientific">Paenibacillus aestuarii</name>
    <dbReference type="NCBI Taxonomy" id="516965"/>
    <lineage>
        <taxon>Bacteria</taxon>
        <taxon>Bacillati</taxon>
        <taxon>Bacillota</taxon>
        <taxon>Bacilli</taxon>
        <taxon>Bacillales</taxon>
        <taxon>Paenibacillaceae</taxon>
        <taxon>Paenibacillus</taxon>
    </lineage>
</organism>
<evidence type="ECO:0000313" key="5">
    <source>
        <dbReference type="Proteomes" id="UP001596044"/>
    </source>
</evidence>
<dbReference type="PANTHER" id="PTHR11527">
    <property type="entry name" value="HEAT-SHOCK PROTEIN 20 FAMILY MEMBER"/>
    <property type="match status" value="1"/>
</dbReference>